<sequence length="978" mass="106786">MANNISDYPLCSSQYPAGNVDEFHPFVEALLPYVKEFSYVWFNLQAAKRRYMKRNEKRMTNERVEIKQKWAGRLLGKLRKDIQPHCREDFVLCVTGQRPAVCILSNPDQKGKMRRIDCLRQADKVWRLDLVMVILFKGIPLESTDGERLEKCSECAFPSLCVNPYHISIAVRELDLFLANFIHTTNPDAAEEESDEKDPDKLAAHEGIWGTGVFTAYELKTLTRPSIITLVEGEARIPAEIIPQKEEPFNDLEWQSSGSPPPSSSSSRRHGAPTSAPTVVADYRIPDGHDIIESTDTRMRGSSLGGSGGTPQVGAMVTIADALDTDLTHPDFEHPNLLADDTSEPLEKRSRHASRDSVGSVNEEVHQLIGGRIVGQPIYIQIKRSDDSTASNRRTLVVQGAVEGTRLVQLRPPFTVSTSNDGQQRLIREDALEGGRSNAVRIVSHLPTGQHDGDLQQERHHAASETIGNVRPPGLDETSLMHRDTNELRPRTESACESLLVPTSTARQPSRLGEGYQIRHPGPQKRDFANSSISTATPQRIGTVTAFTRLTRDVKVRNPNETAQDVEQVVIFRKRNHCPNSSTSERLPVTSVEMGDVAVSNRNVHQHQQHLASQNDFDMTLRDSSGLNIIDMHHSSPTKFTTSNGDVISFSTVLHSIESQNSVKRINLDISPPGSSTQAVIIDERRLLEHDAVSAAEVEARIAKKVALLDQPVREFTTKPGNPQLLVTPRPVVAHRPSFISNIDDTNNNAAAAAARDAKISHIVSRQQQLFDNACNSAMGSPVPFTLNSPLTTPRSTPVPAASSTLGTPVPGVRIPSRGPLTDEEYSSIVQNVITASSGSSGSADQALLKEVSNQFLNYFNENSRSPHNGTFPLQSSSDARSDSSASNISVPGVISLSTPPTNALITSQTPTATSPIADSTTSNEQLSIRVLPDSTTSDLRQVGNRPSSSPTPSSVSGSTSSTSNAQSLNSPSEFIKK</sequence>
<feature type="compositionally biased region" description="Polar residues" evidence="8">
    <location>
        <begin position="896"/>
        <end position="927"/>
    </location>
</feature>
<dbReference type="GO" id="GO:0000981">
    <property type="term" value="F:DNA-binding transcription factor activity, RNA polymerase II-specific"/>
    <property type="evidence" value="ECO:0007669"/>
    <property type="project" value="TreeGrafter"/>
</dbReference>
<feature type="compositionally biased region" description="Low complexity" evidence="8">
    <location>
        <begin position="876"/>
        <end position="887"/>
    </location>
</feature>
<keyword evidence="3" id="KW-0805">Transcription regulation</keyword>
<dbReference type="InterPro" id="IPR000647">
    <property type="entry name" value="CTF/NFI"/>
</dbReference>
<evidence type="ECO:0000256" key="5">
    <source>
        <dbReference type="ARBA" id="ARBA00023159"/>
    </source>
</evidence>
<feature type="compositionally biased region" description="Polar residues" evidence="8">
    <location>
        <begin position="860"/>
        <end position="875"/>
    </location>
</feature>
<evidence type="ECO:0000256" key="1">
    <source>
        <dbReference type="ARBA" id="ARBA00004123"/>
    </source>
</evidence>
<dbReference type="GO" id="GO:0051239">
    <property type="term" value="P:regulation of multicellular organismal process"/>
    <property type="evidence" value="ECO:0007669"/>
    <property type="project" value="UniProtKB-ARBA"/>
</dbReference>
<evidence type="ECO:0000313" key="10">
    <source>
        <dbReference type="Proteomes" id="UP000050640"/>
    </source>
</evidence>
<dbReference type="PROSITE" id="PS51080">
    <property type="entry name" value="CTF_NFI_2"/>
    <property type="match status" value="1"/>
</dbReference>
<keyword evidence="6" id="KW-0804">Transcription</keyword>
<keyword evidence="7" id="KW-0539">Nucleus</keyword>
<dbReference type="AlphaFoldDB" id="A0A0R3S536"/>
<organism evidence="10 11">
    <name type="scientific">Elaeophora elaphi</name>
    <dbReference type="NCBI Taxonomy" id="1147741"/>
    <lineage>
        <taxon>Eukaryota</taxon>
        <taxon>Metazoa</taxon>
        <taxon>Ecdysozoa</taxon>
        <taxon>Nematoda</taxon>
        <taxon>Chromadorea</taxon>
        <taxon>Rhabditida</taxon>
        <taxon>Spirurina</taxon>
        <taxon>Spiruromorpha</taxon>
        <taxon>Filarioidea</taxon>
        <taxon>Onchocercidae</taxon>
        <taxon>Elaeophora</taxon>
    </lineage>
</organism>
<accession>A0A0R3S536</accession>
<dbReference type="Pfam" id="PF03165">
    <property type="entry name" value="MH1"/>
    <property type="match status" value="1"/>
</dbReference>
<evidence type="ECO:0000256" key="8">
    <source>
        <dbReference type="SAM" id="MobiDB-lite"/>
    </source>
</evidence>
<dbReference type="Pfam" id="PF10524">
    <property type="entry name" value="NfI_DNAbd_pre-N"/>
    <property type="match status" value="1"/>
</dbReference>
<feature type="region of interest" description="Disordered" evidence="8">
    <location>
        <begin position="790"/>
        <end position="821"/>
    </location>
</feature>
<dbReference type="GO" id="GO:0006260">
    <property type="term" value="P:DNA replication"/>
    <property type="evidence" value="ECO:0007669"/>
    <property type="project" value="UniProtKB-KW"/>
</dbReference>
<keyword evidence="4" id="KW-0238">DNA-binding</keyword>
<feature type="compositionally biased region" description="Polar residues" evidence="8">
    <location>
        <begin position="790"/>
        <end position="807"/>
    </location>
</feature>
<keyword evidence="10" id="KW-1185">Reference proteome</keyword>
<dbReference type="STRING" id="1147741.A0A0R3S536"/>
<dbReference type="SMART" id="SM00523">
    <property type="entry name" value="DWA"/>
    <property type="match status" value="1"/>
</dbReference>
<feature type="compositionally biased region" description="Low complexity" evidence="8">
    <location>
        <begin position="945"/>
        <end position="978"/>
    </location>
</feature>
<evidence type="ECO:0000256" key="7">
    <source>
        <dbReference type="ARBA" id="ARBA00023242"/>
    </source>
</evidence>
<proteinExistence type="predicted"/>
<dbReference type="InterPro" id="IPR003619">
    <property type="entry name" value="MAD_homology1_Dwarfin-type"/>
</dbReference>
<evidence type="ECO:0000256" key="3">
    <source>
        <dbReference type="ARBA" id="ARBA00023015"/>
    </source>
</evidence>
<dbReference type="Proteomes" id="UP000050640">
    <property type="component" value="Unplaced"/>
</dbReference>
<evidence type="ECO:0000256" key="4">
    <source>
        <dbReference type="ARBA" id="ARBA00023125"/>
    </source>
</evidence>
<name>A0A0R3S536_9BILA</name>
<feature type="region of interest" description="Disordered" evidence="8">
    <location>
        <begin position="334"/>
        <end position="359"/>
    </location>
</feature>
<feature type="region of interest" description="Disordered" evidence="8">
    <location>
        <begin position="241"/>
        <end position="281"/>
    </location>
</feature>
<dbReference type="GO" id="GO:0045893">
    <property type="term" value="P:positive regulation of DNA-templated transcription"/>
    <property type="evidence" value="ECO:0007669"/>
    <property type="project" value="UniProtKB-ARBA"/>
</dbReference>
<feature type="region of interest" description="Disordered" evidence="8">
    <location>
        <begin position="502"/>
        <end position="524"/>
    </location>
</feature>
<reference evidence="11" key="1">
    <citation type="submission" date="2017-02" db="UniProtKB">
        <authorList>
            <consortium name="WormBaseParasite"/>
        </authorList>
    </citation>
    <scope>IDENTIFICATION</scope>
</reference>
<comment type="subcellular location">
    <subcellularLocation>
        <location evidence="1">Nucleus</location>
    </subcellularLocation>
</comment>
<dbReference type="GO" id="GO:0005634">
    <property type="term" value="C:nucleus"/>
    <property type="evidence" value="ECO:0007669"/>
    <property type="project" value="UniProtKB-SubCell"/>
</dbReference>
<dbReference type="GO" id="GO:0000978">
    <property type="term" value="F:RNA polymerase II cis-regulatory region sequence-specific DNA binding"/>
    <property type="evidence" value="ECO:0007669"/>
    <property type="project" value="TreeGrafter"/>
</dbReference>
<dbReference type="InterPro" id="IPR019548">
    <property type="entry name" value="CTF/NFI_DNA-bd_N"/>
</dbReference>
<protein>
    <submittedName>
        <fullName evidence="11">CTF/NF-I domain-containing protein</fullName>
    </submittedName>
</protein>
<keyword evidence="2" id="KW-0235">DNA replication</keyword>
<evidence type="ECO:0000313" key="11">
    <source>
        <dbReference type="WBParaSite" id="EEL_0000990501-mRNA-1"/>
    </source>
</evidence>
<evidence type="ECO:0000256" key="2">
    <source>
        <dbReference type="ARBA" id="ARBA00022705"/>
    </source>
</evidence>
<feature type="region of interest" description="Disordered" evidence="8">
    <location>
        <begin position="860"/>
        <end position="978"/>
    </location>
</feature>
<feature type="domain" description="CTF/NF-I" evidence="9">
    <location>
        <begin position="12"/>
        <end position="193"/>
    </location>
</feature>
<keyword evidence="5" id="KW-0010">Activator</keyword>
<dbReference type="PANTHER" id="PTHR11492:SF8">
    <property type="entry name" value="NUCLEAR FACTOR I, ISOFORM B"/>
    <property type="match status" value="1"/>
</dbReference>
<dbReference type="WBParaSite" id="EEL_0000990501-mRNA-1">
    <property type="protein sequence ID" value="EEL_0000990501-mRNA-1"/>
    <property type="gene ID" value="EEL_0000990501"/>
</dbReference>
<evidence type="ECO:0000256" key="6">
    <source>
        <dbReference type="ARBA" id="ARBA00023163"/>
    </source>
</evidence>
<evidence type="ECO:0000259" key="9">
    <source>
        <dbReference type="PROSITE" id="PS51080"/>
    </source>
</evidence>
<dbReference type="InterPro" id="IPR020604">
    <property type="entry name" value="CTF/NFI_DNA-bd-dom"/>
</dbReference>
<dbReference type="PANTHER" id="PTHR11492">
    <property type="entry name" value="NUCLEAR FACTOR I"/>
    <property type="match status" value="1"/>
</dbReference>